<proteinExistence type="predicted"/>
<reference evidence="1" key="1">
    <citation type="journal article" date="2001" name="J. Bacteriol.">
        <title>Characterization of grvA, an antivirulence gene on the gifsy-2 phage in Salmonella enterica serovar typhimurium.</title>
        <authorList>
            <person name="Ho T.D."/>
            <person name="Slauch J.M."/>
        </authorList>
    </citation>
    <scope>NUCLEOTIDE SEQUENCE</scope>
</reference>
<accession>Q9G062</accession>
<gene>
    <name evidence="1" type="primary">grvA</name>
</gene>
<sequence>MQSVPLMLTFMPKRSAISASMRLFIPSKRSAINFYRNGFITVCRWRPYHPDIRQAAGCIRLNHVILQIHFFPDGNILCCQFWYAEYPFCDAGSGAPGGNIGNSHSEHIADLYQISAL</sequence>
<protein>
    <submittedName>
        <fullName evidence="1">GrvA</fullName>
    </submittedName>
</protein>
<name>Q9G062_9VIRU</name>
<evidence type="ECO:0000313" key="1">
    <source>
        <dbReference type="EMBL" id="AAG03023.1"/>
    </source>
</evidence>
<organism evidence="1">
    <name type="scientific">Phage Gifsy-2</name>
    <dbReference type="NCBI Taxonomy" id="129862"/>
    <lineage>
        <taxon>Viruses</taxon>
    </lineage>
</organism>
<dbReference type="EMBL" id="AF266469">
    <property type="protein sequence ID" value="AAG03023.1"/>
    <property type="molecule type" value="Genomic_DNA"/>
</dbReference>